<keyword evidence="2" id="KW-0378">Hydrolase</keyword>
<protein>
    <submittedName>
        <fullName evidence="2">Phosphoinositide 5-phosphatase</fullName>
        <ecNumber evidence="2">3.1.3.36</ecNumber>
    </submittedName>
</protein>
<dbReference type="GO" id="GO:0004439">
    <property type="term" value="F:phosphatidylinositol-4,5-bisphosphate 5-phosphatase activity"/>
    <property type="evidence" value="ECO:0007669"/>
    <property type="project" value="UniProtKB-EC"/>
</dbReference>
<reference evidence="2" key="1">
    <citation type="submission" date="2022-07" db="EMBL/GenBank/DDBJ databases">
        <title>Evaluation of T. orientalis genome assembly methods using nanopore sequencing and analysis of variation between genomes.</title>
        <authorList>
            <person name="Yam J."/>
            <person name="Micallef M.L."/>
            <person name="Liu M."/>
            <person name="Djordjevic S.P."/>
            <person name="Bogema D.R."/>
            <person name="Jenkins C."/>
        </authorList>
    </citation>
    <scope>NUCLEOTIDE SEQUENCE</scope>
    <source>
        <strain evidence="2">Goon Nure</strain>
    </source>
</reference>
<evidence type="ECO:0000256" key="1">
    <source>
        <dbReference type="SAM" id="MobiDB-lite"/>
    </source>
</evidence>
<sequence length="250" mass="28878">MGCEYFKDNGEIEYFIPMGGLLFKEVVETEGLISKIVVNIWKAKNKYEMMSVDLSDPRDLKQNKYRIIGNSVEIMPSEPSLVNEPQPVVPVSKPIPLINSDKLVDLDITKVYGIRGYDIFYRDNRLIFEARENYFFKLVKKNDEILWKPKNSTDLPNRVLYKRVNNSDKIKVYFPDKIKEEPPKPKPKLSIDPSTIQVEVSKCKKPGSELFKETVVEVSDTPVTTTLEDPEDLYVAPKQAPKKQWDIDDD</sequence>
<name>A0A976SJN4_THEOR</name>
<accession>A0A976SJN4</accession>
<dbReference type="EC" id="3.1.3.36" evidence="2"/>
<dbReference type="Proteomes" id="UP000244811">
    <property type="component" value="Chromosome 2"/>
</dbReference>
<evidence type="ECO:0000313" key="3">
    <source>
        <dbReference type="Proteomes" id="UP000244811"/>
    </source>
</evidence>
<dbReference type="Pfam" id="PF04385">
    <property type="entry name" value="FAINT"/>
    <property type="match status" value="1"/>
</dbReference>
<organism evidence="2 3">
    <name type="scientific">Theileria orientalis</name>
    <dbReference type="NCBI Taxonomy" id="68886"/>
    <lineage>
        <taxon>Eukaryota</taxon>
        <taxon>Sar</taxon>
        <taxon>Alveolata</taxon>
        <taxon>Apicomplexa</taxon>
        <taxon>Aconoidasida</taxon>
        <taxon>Piroplasmida</taxon>
        <taxon>Theileriidae</taxon>
        <taxon>Theileria</taxon>
    </lineage>
</organism>
<dbReference type="EMBL" id="CP056071">
    <property type="protein sequence ID" value="UVC50061.1"/>
    <property type="molecule type" value="Genomic_DNA"/>
</dbReference>
<evidence type="ECO:0000313" key="2">
    <source>
        <dbReference type="EMBL" id="UVC50061.1"/>
    </source>
</evidence>
<proteinExistence type="predicted"/>
<gene>
    <name evidence="2" type="ORF">MACK_003684</name>
</gene>
<dbReference type="InterPro" id="IPR007480">
    <property type="entry name" value="DUF529"/>
</dbReference>
<dbReference type="AlphaFoldDB" id="A0A976SJN4"/>
<feature type="region of interest" description="Disordered" evidence="1">
    <location>
        <begin position="227"/>
        <end position="250"/>
    </location>
</feature>